<evidence type="ECO:0000313" key="3">
    <source>
        <dbReference type="Proteomes" id="UP000036403"/>
    </source>
</evidence>
<keyword evidence="3" id="KW-1185">Reference proteome</keyword>
<dbReference type="AlphaFoldDB" id="A0A0J7KAX1"/>
<comment type="caution">
    <text evidence="2">The sequence shown here is derived from an EMBL/GenBank/DDBJ whole genome shotgun (WGS) entry which is preliminary data.</text>
</comment>
<dbReference type="OrthoDB" id="7552093at2759"/>
<protein>
    <submittedName>
        <fullName evidence="2">Uncharacterized protein</fullName>
    </submittedName>
</protein>
<feature type="coiled-coil region" evidence="1">
    <location>
        <begin position="118"/>
        <end position="151"/>
    </location>
</feature>
<dbReference type="EMBL" id="LBMM01010518">
    <property type="protein sequence ID" value="KMQ87412.1"/>
    <property type="molecule type" value="Genomic_DNA"/>
</dbReference>
<proteinExistence type="predicted"/>
<gene>
    <name evidence="2" type="ORF">RF55_13313</name>
</gene>
<accession>A0A0J7KAX1</accession>
<dbReference type="Proteomes" id="UP000036403">
    <property type="component" value="Unassembled WGS sequence"/>
</dbReference>
<sequence length="167" mass="19391">MKQRKRKLTTAIRHERLMTGGGPAPVQPNDPVIAFMDATNANIDIEIDCAFDSTAVYEKEYNVKMDSTKRKLIIEDENKEEEDNIDAVIYDQNIPPTFRSTPLEKRATSNIRNIQSIRDEKELKLIKIREAIEQQRELHAKRMKIAEAEEKIVLLKLLKEEDALRQM</sequence>
<evidence type="ECO:0000313" key="2">
    <source>
        <dbReference type="EMBL" id="KMQ87412.1"/>
    </source>
</evidence>
<evidence type="ECO:0000256" key="1">
    <source>
        <dbReference type="SAM" id="Coils"/>
    </source>
</evidence>
<keyword evidence="1" id="KW-0175">Coiled coil</keyword>
<name>A0A0J7KAX1_LASNI</name>
<organism evidence="2 3">
    <name type="scientific">Lasius niger</name>
    <name type="common">Black garden ant</name>
    <dbReference type="NCBI Taxonomy" id="67767"/>
    <lineage>
        <taxon>Eukaryota</taxon>
        <taxon>Metazoa</taxon>
        <taxon>Ecdysozoa</taxon>
        <taxon>Arthropoda</taxon>
        <taxon>Hexapoda</taxon>
        <taxon>Insecta</taxon>
        <taxon>Pterygota</taxon>
        <taxon>Neoptera</taxon>
        <taxon>Endopterygota</taxon>
        <taxon>Hymenoptera</taxon>
        <taxon>Apocrita</taxon>
        <taxon>Aculeata</taxon>
        <taxon>Formicoidea</taxon>
        <taxon>Formicidae</taxon>
        <taxon>Formicinae</taxon>
        <taxon>Lasius</taxon>
        <taxon>Lasius</taxon>
    </lineage>
</organism>
<dbReference type="PaxDb" id="67767-A0A0J7KAX1"/>
<reference evidence="2 3" key="1">
    <citation type="submission" date="2015-04" db="EMBL/GenBank/DDBJ databases">
        <title>Lasius niger genome sequencing.</title>
        <authorList>
            <person name="Konorov E.A."/>
            <person name="Nikitin M.A."/>
            <person name="Kirill M.V."/>
            <person name="Chang P."/>
        </authorList>
    </citation>
    <scope>NUCLEOTIDE SEQUENCE [LARGE SCALE GENOMIC DNA]</scope>
    <source>
        <tissue evidence="2">Whole</tissue>
    </source>
</reference>